<organism evidence="1 2">
    <name type="scientific">Fodinibius roseus</name>
    <dbReference type="NCBI Taxonomy" id="1194090"/>
    <lineage>
        <taxon>Bacteria</taxon>
        <taxon>Pseudomonadati</taxon>
        <taxon>Balneolota</taxon>
        <taxon>Balneolia</taxon>
        <taxon>Balneolales</taxon>
        <taxon>Balneolaceae</taxon>
        <taxon>Fodinibius</taxon>
    </lineage>
</organism>
<dbReference type="InterPro" id="IPR011006">
    <property type="entry name" value="CheY-like_superfamily"/>
</dbReference>
<sequence length="43" mass="4832">MGLVIFLSEQTNESTTQHIDIIFSDIEMPDLSGIDFPILFSCL</sequence>
<dbReference type="EMBL" id="FQUS01000005">
    <property type="protein sequence ID" value="SHF10019.1"/>
    <property type="molecule type" value="Genomic_DNA"/>
</dbReference>
<keyword evidence="2" id="KW-1185">Reference proteome</keyword>
<dbReference type="Proteomes" id="UP000184041">
    <property type="component" value="Unassembled WGS sequence"/>
</dbReference>
<accession>A0A1M4YW23</accession>
<dbReference type="Gene3D" id="3.40.50.2300">
    <property type="match status" value="1"/>
</dbReference>
<dbReference type="AlphaFoldDB" id="A0A1M4YW23"/>
<dbReference type="SUPFAM" id="SSF52172">
    <property type="entry name" value="CheY-like"/>
    <property type="match status" value="1"/>
</dbReference>
<proteinExistence type="predicted"/>
<reference evidence="1 2" key="1">
    <citation type="submission" date="2016-11" db="EMBL/GenBank/DDBJ databases">
        <authorList>
            <person name="Jaros S."/>
            <person name="Januszkiewicz K."/>
            <person name="Wedrychowicz H."/>
        </authorList>
    </citation>
    <scope>NUCLEOTIDE SEQUENCE [LARGE SCALE GENOMIC DNA]</scope>
    <source>
        <strain evidence="1 2">DSM 21986</strain>
    </source>
</reference>
<name>A0A1M4YW23_9BACT</name>
<evidence type="ECO:0000313" key="1">
    <source>
        <dbReference type="EMBL" id="SHF10019.1"/>
    </source>
</evidence>
<protein>
    <submittedName>
        <fullName evidence="1">Uncharacterized protein</fullName>
    </submittedName>
</protein>
<gene>
    <name evidence="1" type="ORF">SAMN05443144_105177</name>
</gene>
<evidence type="ECO:0000313" key="2">
    <source>
        <dbReference type="Proteomes" id="UP000184041"/>
    </source>
</evidence>